<accession>A0A8S5QCN4</accession>
<dbReference type="EMBL" id="BK015626">
    <property type="protein sequence ID" value="DAE16533.1"/>
    <property type="molecule type" value="Genomic_DNA"/>
</dbReference>
<evidence type="ECO:0008006" key="2">
    <source>
        <dbReference type="Google" id="ProtNLM"/>
    </source>
</evidence>
<sequence length="101" mass="11144">MAKVVDITEKLSFDENPIMQIGTLEVEVNADAETMLRLMGTFGNKGELQAVEEALNLIFKPEDVEKICNIKKGKKKLSAKSLMVIVEEAMNLVMGEDEAGE</sequence>
<organism evidence="1">
    <name type="scientific">Siphoviridae sp. ctqBH20</name>
    <dbReference type="NCBI Taxonomy" id="2825680"/>
    <lineage>
        <taxon>Viruses</taxon>
        <taxon>Duplodnaviria</taxon>
        <taxon>Heunggongvirae</taxon>
        <taxon>Uroviricota</taxon>
        <taxon>Caudoviricetes</taxon>
    </lineage>
</organism>
<evidence type="ECO:0000313" key="1">
    <source>
        <dbReference type="EMBL" id="DAE16533.1"/>
    </source>
</evidence>
<name>A0A8S5QCN4_9CAUD</name>
<proteinExistence type="predicted"/>
<reference evidence="1" key="1">
    <citation type="journal article" date="2021" name="Proc. Natl. Acad. Sci. U.S.A.">
        <title>A Catalog of Tens of Thousands of Viruses from Human Metagenomes Reveals Hidden Associations with Chronic Diseases.</title>
        <authorList>
            <person name="Tisza M.J."/>
            <person name="Buck C.B."/>
        </authorList>
    </citation>
    <scope>NUCLEOTIDE SEQUENCE</scope>
    <source>
        <strain evidence="1">CtqBH20</strain>
    </source>
</reference>
<protein>
    <recommendedName>
        <fullName evidence="2">Phage protein</fullName>
    </recommendedName>
</protein>